<evidence type="ECO:0000256" key="13">
    <source>
        <dbReference type="ARBA" id="ARBA00023180"/>
    </source>
</evidence>
<keyword evidence="13" id="KW-0325">Glycoprotein</keyword>
<accession>A0AAN6RCT6</accession>
<evidence type="ECO:0000256" key="5">
    <source>
        <dbReference type="ARBA" id="ARBA00022679"/>
    </source>
</evidence>
<feature type="compositionally biased region" description="Pro residues" evidence="16">
    <location>
        <begin position="416"/>
        <end position="442"/>
    </location>
</feature>
<dbReference type="InterPro" id="IPR001789">
    <property type="entry name" value="Sig_transdc_resp-reg_receiver"/>
</dbReference>
<evidence type="ECO:0000256" key="15">
    <source>
        <dbReference type="SAM" id="Coils"/>
    </source>
</evidence>
<dbReference type="InterPro" id="IPR003594">
    <property type="entry name" value="HATPase_dom"/>
</dbReference>
<dbReference type="PRINTS" id="PR00344">
    <property type="entry name" value="BCTRLSENSOR"/>
</dbReference>
<dbReference type="EC" id="2.7.13.3" evidence="3"/>
<feature type="coiled-coil region" evidence="15">
    <location>
        <begin position="1004"/>
        <end position="1031"/>
    </location>
</feature>
<dbReference type="Gene3D" id="3.40.50.2300">
    <property type="match status" value="1"/>
</dbReference>
<feature type="compositionally biased region" description="Low complexity" evidence="16">
    <location>
        <begin position="1626"/>
        <end position="1638"/>
    </location>
</feature>
<feature type="modified residue" description="4-aspartylphosphate" evidence="14">
    <location>
        <position position="1532"/>
    </location>
</feature>
<dbReference type="InterPro" id="IPR011006">
    <property type="entry name" value="CheY-like_superfamily"/>
</dbReference>
<keyword evidence="10 17" id="KW-1133">Transmembrane helix</keyword>
<keyword evidence="21" id="KW-1185">Reference proteome</keyword>
<dbReference type="Pfam" id="PF00512">
    <property type="entry name" value="HisKA"/>
    <property type="match status" value="1"/>
</dbReference>
<evidence type="ECO:0000256" key="8">
    <source>
        <dbReference type="ARBA" id="ARBA00022777"/>
    </source>
</evidence>
<name>A0AAN6RCT6_9PLEO</name>
<evidence type="ECO:0000256" key="6">
    <source>
        <dbReference type="ARBA" id="ARBA00022692"/>
    </source>
</evidence>
<feature type="region of interest" description="Disordered" evidence="16">
    <location>
        <begin position="1372"/>
        <end position="1434"/>
    </location>
</feature>
<keyword evidence="15" id="KW-0175">Coiled coil</keyword>
<dbReference type="InterPro" id="IPR004358">
    <property type="entry name" value="Sig_transdc_His_kin-like_C"/>
</dbReference>
<dbReference type="PROSITE" id="PS50110">
    <property type="entry name" value="RESPONSE_REGULATORY"/>
    <property type="match status" value="1"/>
</dbReference>
<keyword evidence="12 17" id="KW-0472">Membrane</keyword>
<dbReference type="PANTHER" id="PTHR43047">
    <property type="entry name" value="TWO-COMPONENT HISTIDINE PROTEIN KINASE"/>
    <property type="match status" value="1"/>
</dbReference>
<feature type="transmembrane region" description="Helical" evidence="17">
    <location>
        <begin position="881"/>
        <end position="903"/>
    </location>
</feature>
<dbReference type="SUPFAM" id="SSF47384">
    <property type="entry name" value="Homodimeric domain of signal transducing histidine kinase"/>
    <property type="match status" value="1"/>
</dbReference>
<keyword evidence="4 14" id="KW-0597">Phosphoprotein</keyword>
<dbReference type="Proteomes" id="UP001280581">
    <property type="component" value="Unassembled WGS sequence"/>
</dbReference>
<dbReference type="PROSITE" id="PS50109">
    <property type="entry name" value="HIS_KIN"/>
    <property type="match status" value="1"/>
</dbReference>
<feature type="region of interest" description="Disordered" evidence="16">
    <location>
        <begin position="1"/>
        <end position="63"/>
    </location>
</feature>
<reference evidence="20 21" key="1">
    <citation type="submission" date="2021-02" db="EMBL/GenBank/DDBJ databases">
        <title>Genome assembly of Pseudopithomyces chartarum.</title>
        <authorList>
            <person name="Jauregui R."/>
            <person name="Singh J."/>
            <person name="Voisey C."/>
        </authorList>
    </citation>
    <scope>NUCLEOTIDE SEQUENCE [LARGE SCALE GENOMIC DNA]</scope>
    <source>
        <strain evidence="20 21">AGR01</strain>
    </source>
</reference>
<feature type="compositionally biased region" description="Low complexity" evidence="16">
    <location>
        <begin position="1411"/>
        <end position="1429"/>
    </location>
</feature>
<dbReference type="PANTHER" id="PTHR43047:SF72">
    <property type="entry name" value="OSMOSENSING HISTIDINE PROTEIN KINASE SLN1"/>
    <property type="match status" value="1"/>
</dbReference>
<keyword evidence="7" id="KW-0547">Nucleotide-binding</keyword>
<evidence type="ECO:0000256" key="4">
    <source>
        <dbReference type="ARBA" id="ARBA00022553"/>
    </source>
</evidence>
<evidence type="ECO:0000256" key="7">
    <source>
        <dbReference type="ARBA" id="ARBA00022741"/>
    </source>
</evidence>
<evidence type="ECO:0000313" key="20">
    <source>
        <dbReference type="EMBL" id="KAK3201832.1"/>
    </source>
</evidence>
<dbReference type="SUPFAM" id="SSF52172">
    <property type="entry name" value="CheY-like"/>
    <property type="match status" value="1"/>
</dbReference>
<dbReference type="CDD" id="cd00082">
    <property type="entry name" value="HisKA"/>
    <property type="match status" value="1"/>
</dbReference>
<feature type="compositionally biased region" description="Low complexity" evidence="16">
    <location>
        <begin position="1239"/>
        <end position="1248"/>
    </location>
</feature>
<dbReference type="InterPro" id="IPR003661">
    <property type="entry name" value="HisK_dim/P_dom"/>
</dbReference>
<feature type="region of interest" description="Disordered" evidence="16">
    <location>
        <begin position="1600"/>
        <end position="1674"/>
    </location>
</feature>
<feature type="domain" description="Response regulatory" evidence="19">
    <location>
        <begin position="1477"/>
        <end position="1597"/>
    </location>
</feature>
<dbReference type="InterPro" id="IPR036097">
    <property type="entry name" value="HisK_dim/P_sf"/>
</dbReference>
<evidence type="ECO:0000256" key="14">
    <source>
        <dbReference type="PROSITE-ProRule" id="PRU00169"/>
    </source>
</evidence>
<dbReference type="GO" id="GO:0005524">
    <property type="term" value="F:ATP binding"/>
    <property type="evidence" value="ECO:0007669"/>
    <property type="project" value="UniProtKB-KW"/>
</dbReference>
<feature type="domain" description="Histidine kinase" evidence="18">
    <location>
        <begin position="1045"/>
        <end position="1364"/>
    </location>
</feature>
<dbReference type="Pfam" id="PF00072">
    <property type="entry name" value="Response_reg"/>
    <property type="match status" value="1"/>
</dbReference>
<dbReference type="FunFam" id="3.40.50.2300:FF:000289">
    <property type="entry name" value="Osmosensing histidine protein kinase SLN1"/>
    <property type="match status" value="1"/>
</dbReference>
<sequence>MWANTVPPRQLDEPSATTLTGRLSTHPAVLLQRRASPFQATNAQREDLPDYSPSSTDPAPEYNRELHERPAYTYYLRVPDKKSLIVVPYGPSSSDSYKITWRSSRLFSKKAEAEVWRTCSASAPAEDEYVAGIWFDTDGPLPWCPRARFVRRDATEGDQTYRMEARNFSDWSVSADGTLYTWILEAKPFSLVLRVNGRLDTVARFNFSVRGLTATGGAEAGDLSIYEDALSRDKAGVDVILCSLVTAMMQSKKMGRLYKNEAGATPEREYTWPGGDGEVWSANANASVSQARAARPVSVQRPGPCQGFILAQFALAGPKAPFLPLARSLLWSSAAAAAAAAAARCIQSCGALACGSFGRHSTDPPRSTCNPPHPRAFQLVPSFCIVASWPDTRIRPDPTTPPKHTRPAPANVLGSPPQPPRPLLPLSRPPLHPPPPPPPPSSQSPGGNARNGQLTRRNCSYTPAYHASGTREPSLRRGTLAALFLRRPASTIPPAGAAMVKMRIPIREQLGCLVLLSSLIGLAVIAIATWVTNHNFVLGVRSSALTLRATLKAAQVASNLLVMETSVRQTTSRLAIQSALQRYYRDNNNTRENWNRARDDFDAIFTGEGDARLIVQVALYPRNSSDAPLIAMTKDTLQGLQLPMNGPDGQPAMFGDNSSLVPALYPDFRAYSNRINGSFAQWLAEYNGRQMNASSFLVSGPHAVNESLSLMSITMPVINNTSNIDTLGWLTAVLDANLIKKVVNALEGLDDSGLTLLLGPNNTTNTFSANVLNSEEAPENESIRFVLPPTNRTGMSRHKENDDAMKAEPFSWSRFTAIRKGFTESGKNEDHGGSILSAHNEVGEHVSVGFSLVQSSLVDWLVVLEQTHAEVWAPINHLRTLILACVFGTMGALLLLAFPVAHYSSRPIRRLRDATKRSVSPAVLDDSLGSEFDGPDDDHEEVLARKEGWIGSIVHYRRNQKTSRAERREAERRRQFRIPSKVKDRKHFIHDELTDLTKTFNEMTDELMMQYERLEERVAQRTAELEQSKKAAEAANESKTLFIANISHELKTPLNGILGMCAVCMSEDDPIKLKRSLGIIYKSGDLLLNLLTDLLTFSKNQVGQQISLDEKEFRLRDISSQVVAIFERQAKEGGINLCVKFEGPYDANFDESGRRIGNGKGDLGPFGLGRLKDMILYGDQHRILQVVINLVSNALKFTPSGGSVTVSIRCLGEAHMSDSRKASLQSRDSSRRGSRRARGSSSEVGSVSVATQDRYDTANVINAHERAIGFQHLMNERAPTPPPGRWLSFEFECQDTGPGIPEHLHDKIFEPFVQGDLGLSKKYGGTGLGLSICSQLAGLMRGTIGLQSEVGQGSVFTMGIPLKHLTSRADSTASSSNLNLGPGSGRQSLSTDDPAQLFKNDDALSGRSVQSASSAPTVPGPVSSSGPVAFESDSKPRLVGLSQPFFASNPPLESPNSQQKAMARVEAEATQRGDKVRVLVAEDNKTNQEVVLRMLKLEDVYDVTVAKDGQEALDKVKESMERQTPYNLIFMDVQMPNLDGLQSTRLIRQSGFDAPIVALTAYAEEQNVKECLDSGMNFFLSKPIRRPALKHVLKTYCPPIPEEDGEITPPPTEPSKPKSNGRAIESSSPRASMSNSAAKSAVTHAASKTDQRDSPAISPLSRPVREPPPPSPPS</sequence>
<keyword evidence="11" id="KW-0902">Two-component regulatory system</keyword>
<evidence type="ECO:0000256" key="9">
    <source>
        <dbReference type="ARBA" id="ARBA00022840"/>
    </source>
</evidence>
<evidence type="ECO:0000256" key="16">
    <source>
        <dbReference type="SAM" id="MobiDB-lite"/>
    </source>
</evidence>
<dbReference type="CDD" id="cd17546">
    <property type="entry name" value="REC_hyHK_CKI1_RcsC-like"/>
    <property type="match status" value="1"/>
</dbReference>
<dbReference type="Pfam" id="PF02518">
    <property type="entry name" value="HATPase_c"/>
    <property type="match status" value="1"/>
</dbReference>
<dbReference type="FunFam" id="1.10.287.130:FF:000004">
    <property type="entry name" value="Ethylene receptor 1"/>
    <property type="match status" value="1"/>
</dbReference>
<evidence type="ECO:0000259" key="19">
    <source>
        <dbReference type="PROSITE" id="PS50110"/>
    </source>
</evidence>
<feature type="region of interest" description="Disordered" evidence="16">
    <location>
        <begin position="391"/>
        <end position="455"/>
    </location>
</feature>
<dbReference type="GO" id="GO:0007234">
    <property type="term" value="P:osmosensory signaling via phosphorelay pathway"/>
    <property type="evidence" value="ECO:0007669"/>
    <property type="project" value="UniProtKB-ARBA"/>
</dbReference>
<dbReference type="Gene3D" id="1.10.287.130">
    <property type="match status" value="1"/>
</dbReference>
<evidence type="ECO:0000313" key="21">
    <source>
        <dbReference type="Proteomes" id="UP001280581"/>
    </source>
</evidence>
<dbReference type="InterPro" id="IPR005467">
    <property type="entry name" value="His_kinase_dom"/>
</dbReference>
<organism evidence="20 21">
    <name type="scientific">Pseudopithomyces chartarum</name>
    <dbReference type="NCBI Taxonomy" id="1892770"/>
    <lineage>
        <taxon>Eukaryota</taxon>
        <taxon>Fungi</taxon>
        <taxon>Dikarya</taxon>
        <taxon>Ascomycota</taxon>
        <taxon>Pezizomycotina</taxon>
        <taxon>Dothideomycetes</taxon>
        <taxon>Pleosporomycetidae</taxon>
        <taxon>Pleosporales</taxon>
        <taxon>Massarineae</taxon>
        <taxon>Didymosphaeriaceae</taxon>
        <taxon>Pseudopithomyces</taxon>
    </lineage>
</organism>
<dbReference type="SMART" id="SM00448">
    <property type="entry name" value="REC"/>
    <property type="match status" value="1"/>
</dbReference>
<evidence type="ECO:0000256" key="17">
    <source>
        <dbReference type="SAM" id="Phobius"/>
    </source>
</evidence>
<evidence type="ECO:0000256" key="2">
    <source>
        <dbReference type="ARBA" id="ARBA00004370"/>
    </source>
</evidence>
<gene>
    <name evidence="20" type="ORF">GRF29_164g836916</name>
</gene>
<dbReference type="GO" id="GO:0009927">
    <property type="term" value="F:histidine phosphotransfer kinase activity"/>
    <property type="evidence" value="ECO:0007669"/>
    <property type="project" value="TreeGrafter"/>
</dbReference>
<keyword evidence="5" id="KW-0808">Transferase</keyword>
<keyword evidence="9" id="KW-0067">ATP-binding</keyword>
<dbReference type="EMBL" id="WVTA01000015">
    <property type="protein sequence ID" value="KAK3201832.1"/>
    <property type="molecule type" value="Genomic_DNA"/>
</dbReference>
<dbReference type="GO" id="GO:0005886">
    <property type="term" value="C:plasma membrane"/>
    <property type="evidence" value="ECO:0007669"/>
    <property type="project" value="TreeGrafter"/>
</dbReference>
<feature type="region of interest" description="Disordered" evidence="16">
    <location>
        <begin position="1219"/>
        <end position="1248"/>
    </location>
</feature>
<dbReference type="SMART" id="SM00388">
    <property type="entry name" value="HisKA"/>
    <property type="match status" value="1"/>
</dbReference>
<evidence type="ECO:0000256" key="1">
    <source>
        <dbReference type="ARBA" id="ARBA00000085"/>
    </source>
</evidence>
<keyword evidence="6 17" id="KW-0812">Transmembrane</keyword>
<evidence type="ECO:0000256" key="12">
    <source>
        <dbReference type="ARBA" id="ARBA00023136"/>
    </source>
</evidence>
<dbReference type="CDD" id="cd16922">
    <property type="entry name" value="HATPase_EvgS-ArcB-TorS-like"/>
    <property type="match status" value="1"/>
</dbReference>
<comment type="subcellular location">
    <subcellularLocation>
        <location evidence="2">Membrane</location>
    </subcellularLocation>
</comment>
<evidence type="ECO:0000256" key="10">
    <source>
        <dbReference type="ARBA" id="ARBA00022989"/>
    </source>
</evidence>
<dbReference type="GO" id="GO:0000155">
    <property type="term" value="F:phosphorelay sensor kinase activity"/>
    <property type="evidence" value="ECO:0007669"/>
    <property type="project" value="InterPro"/>
</dbReference>
<evidence type="ECO:0000256" key="11">
    <source>
        <dbReference type="ARBA" id="ARBA00023012"/>
    </source>
</evidence>
<evidence type="ECO:0000256" key="3">
    <source>
        <dbReference type="ARBA" id="ARBA00012438"/>
    </source>
</evidence>
<evidence type="ECO:0000259" key="18">
    <source>
        <dbReference type="PROSITE" id="PS50109"/>
    </source>
</evidence>
<dbReference type="Gene3D" id="6.10.340.10">
    <property type="match status" value="1"/>
</dbReference>
<feature type="transmembrane region" description="Helical" evidence="17">
    <location>
        <begin position="510"/>
        <end position="531"/>
    </location>
</feature>
<dbReference type="SMART" id="SM00387">
    <property type="entry name" value="HATPase_c"/>
    <property type="match status" value="1"/>
</dbReference>
<dbReference type="Gene3D" id="3.30.565.10">
    <property type="entry name" value="Histidine kinase-like ATPase, C-terminal domain"/>
    <property type="match status" value="1"/>
</dbReference>
<comment type="catalytic activity">
    <reaction evidence="1">
        <text>ATP + protein L-histidine = ADP + protein N-phospho-L-histidine.</text>
        <dbReference type="EC" id="2.7.13.3"/>
    </reaction>
</comment>
<comment type="caution">
    <text evidence="20">The sequence shown here is derived from an EMBL/GenBank/DDBJ whole genome shotgun (WGS) entry which is preliminary data.</text>
</comment>
<dbReference type="SUPFAM" id="SSF55874">
    <property type="entry name" value="ATPase domain of HSP90 chaperone/DNA topoisomerase II/histidine kinase"/>
    <property type="match status" value="1"/>
</dbReference>
<proteinExistence type="predicted"/>
<dbReference type="InterPro" id="IPR036890">
    <property type="entry name" value="HATPase_C_sf"/>
</dbReference>
<keyword evidence="8" id="KW-0418">Kinase</keyword>
<protein>
    <recommendedName>
        <fullName evidence="3">histidine kinase</fullName>
        <ecNumber evidence="3">2.7.13.3</ecNumber>
    </recommendedName>
</protein>